<gene>
    <name evidence="3" type="ORF">E0L93_15125</name>
</gene>
<reference evidence="3 4" key="1">
    <citation type="submission" date="2019-03" db="EMBL/GenBank/DDBJ databases">
        <title>Whole genome sequence of a novel Rubrobacter taiwanensis strain, isolated from Yellowstone National Park.</title>
        <authorList>
            <person name="Freed S."/>
            <person name="Ramaley R.F."/>
            <person name="Kyndt J.A."/>
        </authorList>
    </citation>
    <scope>NUCLEOTIDE SEQUENCE [LARGE SCALE GENOMIC DNA]</scope>
    <source>
        <strain evidence="3 4">Yellowstone</strain>
    </source>
</reference>
<evidence type="ECO:0000313" key="4">
    <source>
        <dbReference type="Proteomes" id="UP000295244"/>
    </source>
</evidence>
<evidence type="ECO:0000313" key="3">
    <source>
        <dbReference type="EMBL" id="TCJ13036.1"/>
    </source>
</evidence>
<dbReference type="AlphaFoldDB" id="A0A4V2NVC7"/>
<organism evidence="3 4">
    <name type="scientific">Rubrobacter taiwanensis</name>
    <dbReference type="NCBI Taxonomy" id="185139"/>
    <lineage>
        <taxon>Bacteria</taxon>
        <taxon>Bacillati</taxon>
        <taxon>Actinomycetota</taxon>
        <taxon>Rubrobacteria</taxon>
        <taxon>Rubrobacterales</taxon>
        <taxon>Rubrobacteraceae</taxon>
        <taxon>Rubrobacter</taxon>
    </lineage>
</organism>
<evidence type="ECO:0000256" key="1">
    <source>
        <dbReference type="SAM" id="MobiDB-lite"/>
    </source>
</evidence>
<feature type="domain" description="D-alanyl-D-alanine carboxypeptidase-like core" evidence="2">
    <location>
        <begin position="121"/>
        <end position="247"/>
    </location>
</feature>
<dbReference type="InterPro" id="IPR009045">
    <property type="entry name" value="Zn_M74/Hedgehog-like"/>
</dbReference>
<dbReference type="PANTHER" id="PTHR34385:SF1">
    <property type="entry name" value="PEPTIDOGLYCAN L-ALANYL-D-GLUTAMATE ENDOPEPTIDASE CWLK"/>
    <property type="match status" value="1"/>
</dbReference>
<dbReference type="Proteomes" id="UP000295244">
    <property type="component" value="Unassembled WGS sequence"/>
</dbReference>
<evidence type="ECO:0000259" key="2">
    <source>
        <dbReference type="Pfam" id="PF02557"/>
    </source>
</evidence>
<dbReference type="Gene3D" id="3.30.1380.10">
    <property type="match status" value="1"/>
</dbReference>
<sequence>MRPHPGYRLWRTGRPQPRFGRHRRRRRAAALILLAAVFGLSFAFLGSPDGEDPAPPAAGTEREEAPPAQETGPQEERPTSGACGDLLALVDHDHGLPPHYEPEDLVPLSAHGIPVLNGEQFLRREAADRLAELLADAAAAGEELVVASGYRSFGEQQRTHARWTALYGEGAGGMSAVPGHSEHQLGTAVDFTNAAAGYELWWPFGDTTASAWLEENAHRYGFILSYPRGREEETGYNWEPWHYRYIGVENARELRESGLSLQAFLQQNGVIPHC</sequence>
<keyword evidence="3" id="KW-0121">Carboxypeptidase</keyword>
<keyword evidence="4" id="KW-1185">Reference proteome</keyword>
<dbReference type="Pfam" id="PF02557">
    <property type="entry name" value="VanY"/>
    <property type="match status" value="1"/>
</dbReference>
<keyword evidence="3" id="KW-0645">Protease</keyword>
<feature type="region of interest" description="Disordered" evidence="1">
    <location>
        <begin position="1"/>
        <end position="22"/>
    </location>
</feature>
<feature type="region of interest" description="Disordered" evidence="1">
    <location>
        <begin position="48"/>
        <end position="81"/>
    </location>
</feature>
<dbReference type="GO" id="GO:0004180">
    <property type="term" value="F:carboxypeptidase activity"/>
    <property type="evidence" value="ECO:0007669"/>
    <property type="project" value="UniProtKB-KW"/>
</dbReference>
<dbReference type="GO" id="GO:0006508">
    <property type="term" value="P:proteolysis"/>
    <property type="evidence" value="ECO:0007669"/>
    <property type="project" value="InterPro"/>
</dbReference>
<dbReference type="InterPro" id="IPR052179">
    <property type="entry name" value="DD-CPase-like"/>
</dbReference>
<dbReference type="OrthoDB" id="9792074at2"/>
<dbReference type="PANTHER" id="PTHR34385">
    <property type="entry name" value="D-ALANYL-D-ALANINE CARBOXYPEPTIDASE"/>
    <property type="match status" value="1"/>
</dbReference>
<protein>
    <submittedName>
        <fullName evidence="3">D-alanyl-D-alanine carboxypeptidase family protein</fullName>
    </submittedName>
</protein>
<proteinExistence type="predicted"/>
<dbReference type="CDD" id="cd14852">
    <property type="entry name" value="LD-carboxypeptidase"/>
    <property type="match status" value="1"/>
</dbReference>
<name>A0A4V2NVC7_9ACTN</name>
<dbReference type="EMBL" id="SKBU01000042">
    <property type="protein sequence ID" value="TCJ13036.1"/>
    <property type="molecule type" value="Genomic_DNA"/>
</dbReference>
<dbReference type="SUPFAM" id="SSF55166">
    <property type="entry name" value="Hedgehog/DD-peptidase"/>
    <property type="match status" value="1"/>
</dbReference>
<keyword evidence="3" id="KW-0378">Hydrolase</keyword>
<dbReference type="InterPro" id="IPR058193">
    <property type="entry name" value="VanY/YodJ_core_dom"/>
</dbReference>
<comment type="caution">
    <text evidence="3">The sequence shown here is derived from an EMBL/GenBank/DDBJ whole genome shotgun (WGS) entry which is preliminary data.</text>
</comment>
<dbReference type="InterPro" id="IPR003709">
    <property type="entry name" value="VanY-like_core_dom"/>
</dbReference>
<accession>A0A4V2NVC7</accession>